<dbReference type="AlphaFoldDB" id="A0A7D5NLH3"/>
<sequence>MGALVDIYFPLILELNFMVSSTSSDPSLSLQTASSKTESESGPPLPLADNIASCMNTAEPLGFYDCQGTENEINVRWSSHLSNDGMLDFIWCPHVNLSRFSCSSSDSEYFPESGSSAVFMHSNGRDLIIKNKKISPESFSDYITRLDGYNDSDNSSPLILAACKAGSDDADGSIAQKLANAIGRTIVASPGMIRAEANDEKTHIIKICSDQPFLAFTPSNIV</sequence>
<reference evidence="2 3" key="1">
    <citation type="journal article" date="2014" name="Genome Announc.">
        <title>Whole-Genome Sequence of Serratia symbiotica Strain CWBI-2.3T, a Free-Living Symbiont of the Black Bean Aphid Aphis fabae.</title>
        <authorList>
            <person name="Foray V."/>
            <person name="Grigorescu A.S."/>
            <person name="Sabri A."/>
            <person name="Haubruge E."/>
            <person name="Lognay G."/>
            <person name="Francis F."/>
            <person name="Fauconnier M.L."/>
            <person name="Hance T."/>
            <person name="Thonart P."/>
        </authorList>
    </citation>
    <scope>NUCLEOTIDE SEQUENCE [LARGE SCALE GENOMIC DNA]</scope>
    <source>
        <strain evidence="2">CWBI-2.3</strain>
    </source>
</reference>
<proteinExistence type="predicted"/>
<evidence type="ECO:0000313" key="3">
    <source>
        <dbReference type="Proteomes" id="UP000042738"/>
    </source>
</evidence>
<evidence type="ECO:0000313" key="2">
    <source>
        <dbReference type="EMBL" id="QLH62202.1"/>
    </source>
</evidence>
<organism evidence="2 3">
    <name type="scientific">Serratia symbiotica</name>
    <dbReference type="NCBI Taxonomy" id="138074"/>
    <lineage>
        <taxon>Bacteria</taxon>
        <taxon>Pseudomonadati</taxon>
        <taxon>Pseudomonadota</taxon>
        <taxon>Gammaproteobacteria</taxon>
        <taxon>Enterobacterales</taxon>
        <taxon>Yersiniaceae</taxon>
        <taxon>Serratia</taxon>
    </lineage>
</organism>
<dbReference type="RefSeq" id="WP_152609018.1">
    <property type="nucleotide sequence ID" value="NZ_CP050855.1"/>
</dbReference>
<gene>
    <name evidence="2" type="ORF">SYMBAF_03535</name>
</gene>
<dbReference type="Proteomes" id="UP000042738">
    <property type="component" value="Chromosome"/>
</dbReference>
<accession>A0A7D5NLH3</accession>
<dbReference type="EMBL" id="CP050855">
    <property type="protein sequence ID" value="QLH62202.1"/>
    <property type="molecule type" value="Genomic_DNA"/>
</dbReference>
<feature type="region of interest" description="Disordered" evidence="1">
    <location>
        <begin position="23"/>
        <end position="44"/>
    </location>
</feature>
<evidence type="ECO:0000256" key="1">
    <source>
        <dbReference type="SAM" id="MobiDB-lite"/>
    </source>
</evidence>
<name>A0A7D5NLH3_9GAMM</name>
<protein>
    <submittedName>
        <fullName evidence="2">Uncharacterized protein</fullName>
    </submittedName>
</protein>
<dbReference type="GeneID" id="93735593"/>